<organism evidence="2 3">
    <name type="scientific">Megaselia scalaris</name>
    <name type="common">Humpbacked fly</name>
    <name type="synonym">Phora scalaris</name>
    <dbReference type="NCBI Taxonomy" id="36166"/>
    <lineage>
        <taxon>Eukaryota</taxon>
        <taxon>Metazoa</taxon>
        <taxon>Ecdysozoa</taxon>
        <taxon>Arthropoda</taxon>
        <taxon>Hexapoda</taxon>
        <taxon>Insecta</taxon>
        <taxon>Pterygota</taxon>
        <taxon>Neoptera</taxon>
        <taxon>Endopterygota</taxon>
        <taxon>Diptera</taxon>
        <taxon>Brachycera</taxon>
        <taxon>Muscomorpha</taxon>
        <taxon>Platypezoidea</taxon>
        <taxon>Phoridae</taxon>
        <taxon>Megaseliini</taxon>
        <taxon>Megaselia</taxon>
    </lineage>
</organism>
<dbReference type="EMBL" id="CAQQ02025494">
    <property type="status" value="NOT_ANNOTATED_CDS"/>
    <property type="molecule type" value="Genomic_DNA"/>
</dbReference>
<protein>
    <recommendedName>
        <fullName evidence="4">Zasp-like motif domain-containing protein</fullName>
    </recommendedName>
</protein>
<dbReference type="EnsemblMetazoa" id="MESCA000452-RA">
    <property type="protein sequence ID" value="MESCA000452-PA"/>
    <property type="gene ID" value="MESCA000452"/>
</dbReference>
<feature type="chain" id="PRO_5004576778" description="Zasp-like motif domain-containing protein" evidence="1">
    <location>
        <begin position="18"/>
        <end position="456"/>
    </location>
</feature>
<evidence type="ECO:0000256" key="1">
    <source>
        <dbReference type="SAM" id="SignalP"/>
    </source>
</evidence>
<keyword evidence="1" id="KW-0732">Signal</keyword>
<dbReference type="Proteomes" id="UP000015102">
    <property type="component" value="Unassembled WGS sequence"/>
</dbReference>
<evidence type="ECO:0008006" key="4">
    <source>
        <dbReference type="Google" id="ProtNLM"/>
    </source>
</evidence>
<dbReference type="HOGENOM" id="CLU_600761_0_0_1"/>
<evidence type="ECO:0000313" key="2">
    <source>
        <dbReference type="EnsemblMetazoa" id="MESCA000452-PA"/>
    </source>
</evidence>
<reference evidence="2" key="2">
    <citation type="submission" date="2015-06" db="UniProtKB">
        <authorList>
            <consortium name="EnsemblMetazoa"/>
        </authorList>
    </citation>
    <scope>IDENTIFICATION</scope>
</reference>
<name>T1GB31_MEGSC</name>
<dbReference type="EMBL" id="CAQQ02025495">
    <property type="status" value="NOT_ANNOTATED_CDS"/>
    <property type="molecule type" value="Genomic_DNA"/>
</dbReference>
<accession>T1GB31</accession>
<dbReference type="AlphaFoldDB" id="T1GB31"/>
<keyword evidence="3" id="KW-1185">Reference proteome</keyword>
<sequence length="456" mass="52038">MKILSLIFCMCFGFSYAVKVNIDQTYDNFEVYAKDKRQSGNQDNIQQRQLVYIPHSLNRNEAVNKCSYLYGNKYPQEDPIENVHAPTRRIIEHQSNSNINRHSTKNSNVFLPIEHRQESENLQRLIPEEQLLKLIEDELAARGFPLASRPFPTPNHLQQTSGQNIALEIANKAREILPAYQTQSGNFVPILSPNYGYQNIDHNSGKLESKANNVNKASKVEESKYNNHFNQNPNQKLQQTNIQSTPLPSFLGHYNYLPFAQLNGYSTTPKSVKAAFTATLPKQLNIENRLLKSTAPQTFIGFNNNNNNNNNENGAGPVAHPTPRNNPYFSSQQYINPYIENFQKKAPVSKKDSIINPTVIQRQEYQQNDEQQLSPTKVPSNSHPEEFQALVDAGYPVTAVPVPVPYDEYIKQQQRLIEIPLKPKQQVKLTQSRLQNVLEPVHIQQQKQQEHNGGTI</sequence>
<proteinExistence type="predicted"/>
<feature type="signal peptide" evidence="1">
    <location>
        <begin position="1"/>
        <end position="17"/>
    </location>
</feature>
<dbReference type="EMBL" id="CAQQ02025493">
    <property type="status" value="NOT_ANNOTATED_CDS"/>
    <property type="molecule type" value="Genomic_DNA"/>
</dbReference>
<dbReference type="EMBL" id="CAQQ02025492">
    <property type="status" value="NOT_ANNOTATED_CDS"/>
    <property type="molecule type" value="Genomic_DNA"/>
</dbReference>
<reference evidence="3" key="1">
    <citation type="submission" date="2013-02" db="EMBL/GenBank/DDBJ databases">
        <authorList>
            <person name="Hughes D."/>
        </authorList>
    </citation>
    <scope>NUCLEOTIDE SEQUENCE</scope>
    <source>
        <strain>Durham</strain>
        <strain evidence="3">NC isolate 2 -- Noor lab</strain>
    </source>
</reference>
<evidence type="ECO:0000313" key="3">
    <source>
        <dbReference type="Proteomes" id="UP000015102"/>
    </source>
</evidence>